<evidence type="ECO:0000256" key="13">
    <source>
        <dbReference type="ARBA" id="ARBA00023136"/>
    </source>
</evidence>
<dbReference type="GO" id="GO:0005681">
    <property type="term" value="C:spliceosomal complex"/>
    <property type="evidence" value="ECO:0007669"/>
    <property type="project" value="InterPro"/>
</dbReference>
<feature type="compositionally biased region" description="Pro residues" evidence="15">
    <location>
        <begin position="221"/>
        <end position="232"/>
    </location>
</feature>
<dbReference type="GO" id="GO:0015031">
    <property type="term" value="P:protein transport"/>
    <property type="evidence" value="ECO:0007669"/>
    <property type="project" value="UniProtKB-KW"/>
</dbReference>
<sequence>MAALASLLPQPLHVPAVSDDEEDTPKQVISQSTTVITRTVVPPYGQRAGWKPSTLEDFGDGGAYPECNVAQYPLGMGKKQASSGNTLALQVDSEGNVRYDAIARQGQREGKIVQSQFKDLVPLAHRKDMEDKDKVMERPSEDEVQETAEKTRAALEKLVNGKIKAAQPKNIPDSQGKTSFIRYTPGQQNGQGALKQRIIKMSEVVEDPLEPPRFKHKKIPRGPPSPPPPVLRSPPRKATAAEQKEWMIPPCISNWKNNKGFTIPLDKRLAADGRGLQDVHINDNFAKFSEALFVADRHAREEVRQRSLMQQKLAQKEKESKEETLRLLAQRAREERGGVAPKPTAQTQAAMKSSLAAYGSDSESGNESDASVDSAEDEEARKVRDEMRQEKRREREREMRMNNMGQEQRAKMLARQQNRDISEKVALGLAKPTMSKESMLDSRLFNQESLSGNFADDDAYNLYDRPLFHGSTAAAAIYKARGNIEEGNEESFGGGTDEGIGKALDNDRFNLGQARIGFEGSQDQEVREGPVQFEKDTGDVFGLNQFLDEAKTGKKRGLDTGTGGSRKLVKSGMSTPPPAENFAPPVRKSGVRTVLAYTGIPPSWLDKRPKLPSRNWLIFLSFTSSVIGLYVYDRRKCKQIRQEYVDKVKHLSEVPADPFEVLRKVTVYGSKWPADEDYDQSLRYFRKYVKPILVAAAVDYEMVSGKRHGEIMKRVVEDIRLRRRLDLGIDDDSDVRKALPTYRSISTRRQQELEGGVVIIGRPTFKEFMAGLKKGWTSGLEKVDEDEELSRMLENDNHFDEPDDPRDFAPDEPAQESTKQSPLLSAQTSPVFSPLQIRPSLPQNVQPNTSITTEFPSIIPPLPPLLLVSFTDYIGIKQIPLMIWDFFNQRHKVLSGAQAGYRLVMNTSRPIQVPESLDEPVFSDEENPVQHLGDLDFDKEAESYYKKSLKDLPKDIDQVRQKYYESLVGKLATARELARGTREPTKAELENPPPTEVELRAERLKKERRWRNDVEGWNLIKPSSGVAWDPRFKNALRIFVDPPRDGDSTP</sequence>
<evidence type="ECO:0000259" key="16">
    <source>
        <dbReference type="Pfam" id="PF02731"/>
    </source>
</evidence>
<dbReference type="InterPro" id="IPR021056">
    <property type="entry name" value="Mt_import_IM_translocase_Tim54"/>
</dbReference>
<protein>
    <recommendedName>
        <fullName evidence="4">Mitochondrial import inner membrane translocase subunit TIM54</fullName>
    </recommendedName>
    <alternativeName>
        <fullName evidence="5">Pre-mRNA-processing protein 45</fullName>
    </alternativeName>
</protein>
<dbReference type="GO" id="GO:0000398">
    <property type="term" value="P:mRNA splicing, via spliceosome"/>
    <property type="evidence" value="ECO:0007669"/>
    <property type="project" value="InterPro"/>
</dbReference>
<dbReference type="InParanoid" id="A0A409WRR8"/>
<evidence type="ECO:0000256" key="2">
    <source>
        <dbReference type="ARBA" id="ARBA00006355"/>
    </source>
</evidence>
<keyword evidence="11" id="KW-0811">Translocation</keyword>
<dbReference type="PANTHER" id="PTHR12096">
    <property type="entry name" value="NUCLEAR PROTEIN SKIP-RELATED"/>
    <property type="match status" value="1"/>
</dbReference>
<evidence type="ECO:0000256" key="8">
    <source>
        <dbReference type="ARBA" id="ARBA00022792"/>
    </source>
</evidence>
<keyword evidence="14" id="KW-0175">Coiled coil</keyword>
<feature type="coiled-coil region" evidence="14">
    <location>
        <begin position="299"/>
        <end position="331"/>
    </location>
</feature>
<gene>
    <name evidence="17" type="ORF">CVT25_015749</name>
</gene>
<feature type="compositionally biased region" description="Polar residues" evidence="15">
    <location>
        <begin position="361"/>
        <end position="371"/>
    </location>
</feature>
<evidence type="ECO:0000256" key="1">
    <source>
        <dbReference type="ARBA" id="ARBA00004434"/>
    </source>
</evidence>
<keyword evidence="9" id="KW-0653">Protein transport</keyword>
<accession>A0A409WRR8</accession>
<evidence type="ECO:0000256" key="10">
    <source>
        <dbReference type="ARBA" id="ARBA00022989"/>
    </source>
</evidence>
<comment type="similarity">
    <text evidence="3">Belongs to the SNW family.</text>
</comment>
<dbReference type="InterPro" id="IPR017862">
    <property type="entry name" value="SKI-int_prot_SKIP"/>
</dbReference>
<comment type="subcellular location">
    <subcellularLocation>
        <location evidence="1">Mitochondrion inner membrane</location>
        <topology evidence="1">Single-pass membrane protein</topology>
    </subcellularLocation>
</comment>
<feature type="region of interest" description="Disordered" evidence="15">
    <location>
        <begin position="977"/>
        <end position="996"/>
    </location>
</feature>
<keyword evidence="13" id="KW-0472">Membrane</keyword>
<evidence type="ECO:0000256" key="7">
    <source>
        <dbReference type="ARBA" id="ARBA00022692"/>
    </source>
</evidence>
<feature type="domain" description="SKI-interacting protein SKIP SNW" evidence="16">
    <location>
        <begin position="180"/>
        <end position="336"/>
    </location>
</feature>
<dbReference type="InterPro" id="IPR004015">
    <property type="entry name" value="SKI-int_prot_SKIP_SNW-dom"/>
</dbReference>
<dbReference type="AlphaFoldDB" id="A0A409WRR8"/>
<feature type="compositionally biased region" description="Polar residues" evidence="15">
    <location>
        <begin position="815"/>
        <end position="828"/>
    </location>
</feature>
<keyword evidence="6" id="KW-0813">Transport</keyword>
<dbReference type="Pfam" id="PF02731">
    <property type="entry name" value="SKIP_SNW"/>
    <property type="match status" value="1"/>
</dbReference>
<evidence type="ECO:0000313" key="18">
    <source>
        <dbReference type="Proteomes" id="UP000283269"/>
    </source>
</evidence>
<evidence type="ECO:0000313" key="17">
    <source>
        <dbReference type="EMBL" id="PPQ81225.1"/>
    </source>
</evidence>
<evidence type="ECO:0000256" key="3">
    <source>
        <dbReference type="ARBA" id="ARBA00010197"/>
    </source>
</evidence>
<dbReference type="GO" id="GO:0005743">
    <property type="term" value="C:mitochondrial inner membrane"/>
    <property type="evidence" value="ECO:0007669"/>
    <property type="project" value="UniProtKB-SubCell"/>
</dbReference>
<keyword evidence="12" id="KW-0496">Mitochondrion</keyword>
<dbReference type="EMBL" id="NHYD01003273">
    <property type="protein sequence ID" value="PPQ81225.1"/>
    <property type="molecule type" value="Genomic_DNA"/>
</dbReference>
<evidence type="ECO:0000256" key="9">
    <source>
        <dbReference type="ARBA" id="ARBA00022927"/>
    </source>
</evidence>
<comment type="caution">
    <text evidence="17">The sequence shown here is derived from an EMBL/GenBank/DDBJ whole genome shotgun (WGS) entry which is preliminary data.</text>
</comment>
<dbReference type="Pfam" id="PF11711">
    <property type="entry name" value="Tim54"/>
    <property type="match status" value="1"/>
</dbReference>
<proteinExistence type="inferred from homology"/>
<feature type="compositionally biased region" description="Basic and acidic residues" evidence="15">
    <location>
        <begin position="379"/>
        <end position="398"/>
    </location>
</feature>
<feature type="region of interest" description="Disordered" evidence="15">
    <location>
        <begin position="795"/>
        <end position="828"/>
    </location>
</feature>
<keyword evidence="8" id="KW-0999">Mitochondrion inner membrane</keyword>
<evidence type="ECO:0000256" key="5">
    <source>
        <dbReference type="ARBA" id="ARBA00022160"/>
    </source>
</evidence>
<feature type="region of interest" description="Disordered" evidence="15">
    <location>
        <begin position="331"/>
        <end position="398"/>
    </location>
</feature>
<keyword evidence="7" id="KW-0812">Transmembrane</keyword>
<organism evidence="17 18">
    <name type="scientific">Psilocybe cyanescens</name>
    <dbReference type="NCBI Taxonomy" id="93625"/>
    <lineage>
        <taxon>Eukaryota</taxon>
        <taxon>Fungi</taxon>
        <taxon>Dikarya</taxon>
        <taxon>Basidiomycota</taxon>
        <taxon>Agaricomycotina</taxon>
        <taxon>Agaricomycetes</taxon>
        <taxon>Agaricomycetidae</taxon>
        <taxon>Agaricales</taxon>
        <taxon>Agaricineae</taxon>
        <taxon>Strophariaceae</taxon>
        <taxon>Psilocybe</taxon>
    </lineage>
</organism>
<evidence type="ECO:0000256" key="11">
    <source>
        <dbReference type="ARBA" id="ARBA00023010"/>
    </source>
</evidence>
<evidence type="ECO:0000256" key="6">
    <source>
        <dbReference type="ARBA" id="ARBA00022448"/>
    </source>
</evidence>
<reference evidence="17 18" key="1">
    <citation type="journal article" date="2018" name="Evol. Lett.">
        <title>Horizontal gene cluster transfer increased hallucinogenic mushroom diversity.</title>
        <authorList>
            <person name="Reynolds H.T."/>
            <person name="Vijayakumar V."/>
            <person name="Gluck-Thaler E."/>
            <person name="Korotkin H.B."/>
            <person name="Matheny P.B."/>
            <person name="Slot J.C."/>
        </authorList>
    </citation>
    <scope>NUCLEOTIDE SEQUENCE [LARGE SCALE GENOMIC DNA]</scope>
    <source>
        <strain evidence="17 18">2631</strain>
    </source>
</reference>
<dbReference type="STRING" id="93625.A0A409WRR8"/>
<keyword evidence="10" id="KW-1133">Transmembrane helix</keyword>
<evidence type="ECO:0000256" key="4">
    <source>
        <dbReference type="ARBA" id="ARBA00020796"/>
    </source>
</evidence>
<feature type="compositionally biased region" description="Basic and acidic residues" evidence="15">
    <location>
        <begin position="977"/>
        <end position="989"/>
    </location>
</feature>
<evidence type="ECO:0000256" key="12">
    <source>
        <dbReference type="ARBA" id="ARBA00023128"/>
    </source>
</evidence>
<dbReference type="FunCoup" id="A0A409WRR8">
    <property type="interactions" value="757"/>
</dbReference>
<feature type="region of interest" description="Disordered" evidence="15">
    <location>
        <begin position="205"/>
        <end position="242"/>
    </location>
</feature>
<feature type="compositionally biased region" description="Basic and acidic residues" evidence="15">
    <location>
        <begin position="795"/>
        <end position="809"/>
    </location>
</feature>
<evidence type="ECO:0000256" key="15">
    <source>
        <dbReference type="SAM" id="MobiDB-lite"/>
    </source>
</evidence>
<keyword evidence="18" id="KW-1185">Reference proteome</keyword>
<dbReference type="OrthoDB" id="666364at2759"/>
<name>A0A409WRR8_PSICY</name>
<comment type="similarity">
    <text evidence="2">Belongs to the TIM54 family.</text>
</comment>
<feature type="region of interest" description="Disordered" evidence="15">
    <location>
        <begin position="552"/>
        <end position="580"/>
    </location>
</feature>
<dbReference type="Proteomes" id="UP000283269">
    <property type="component" value="Unassembled WGS sequence"/>
</dbReference>
<evidence type="ECO:0000256" key="14">
    <source>
        <dbReference type="SAM" id="Coils"/>
    </source>
</evidence>